<dbReference type="GO" id="GO:0000271">
    <property type="term" value="P:polysaccharide biosynthetic process"/>
    <property type="evidence" value="ECO:0007669"/>
    <property type="project" value="TreeGrafter"/>
</dbReference>
<dbReference type="EMBL" id="UINC01141542">
    <property type="protein sequence ID" value="SVD29341.1"/>
    <property type="molecule type" value="Genomic_DNA"/>
</dbReference>
<name>A0A382U6E3_9ZZZZ</name>
<dbReference type="PANTHER" id="PTHR30244">
    <property type="entry name" value="TRANSAMINASE"/>
    <property type="match status" value="1"/>
</dbReference>
<dbReference type="Gene3D" id="3.40.640.10">
    <property type="entry name" value="Type I PLP-dependent aspartate aminotransferase-like (Major domain)"/>
    <property type="match status" value="1"/>
</dbReference>
<protein>
    <recommendedName>
        <fullName evidence="2">dTDP-4-amino-4,6-dideoxygalactose transaminase</fullName>
    </recommendedName>
</protein>
<evidence type="ECO:0000313" key="1">
    <source>
        <dbReference type="EMBL" id="SVD29341.1"/>
    </source>
</evidence>
<dbReference type="Pfam" id="PF01041">
    <property type="entry name" value="DegT_DnrJ_EryC1"/>
    <property type="match status" value="1"/>
</dbReference>
<reference evidence="1" key="1">
    <citation type="submission" date="2018-05" db="EMBL/GenBank/DDBJ databases">
        <authorList>
            <person name="Lanie J.A."/>
            <person name="Ng W.-L."/>
            <person name="Kazmierczak K.M."/>
            <person name="Andrzejewski T.M."/>
            <person name="Davidsen T.M."/>
            <person name="Wayne K.J."/>
            <person name="Tettelin H."/>
            <person name="Glass J.I."/>
            <person name="Rusch D."/>
            <person name="Podicherti R."/>
            <person name="Tsui H.-C.T."/>
            <person name="Winkler M.E."/>
        </authorList>
    </citation>
    <scope>NUCLEOTIDE SEQUENCE</scope>
</reference>
<dbReference type="SUPFAM" id="SSF53383">
    <property type="entry name" value="PLP-dependent transferases"/>
    <property type="match status" value="1"/>
</dbReference>
<accession>A0A382U6E3</accession>
<evidence type="ECO:0008006" key="2">
    <source>
        <dbReference type="Google" id="ProtNLM"/>
    </source>
</evidence>
<dbReference type="InterPro" id="IPR015424">
    <property type="entry name" value="PyrdxlP-dep_Trfase"/>
</dbReference>
<dbReference type="GO" id="GO:0030170">
    <property type="term" value="F:pyridoxal phosphate binding"/>
    <property type="evidence" value="ECO:0007669"/>
    <property type="project" value="TreeGrafter"/>
</dbReference>
<dbReference type="PANTHER" id="PTHR30244:SF34">
    <property type="entry name" value="DTDP-4-AMINO-4,6-DIDEOXYGALACTOSE TRANSAMINASE"/>
    <property type="match status" value="1"/>
</dbReference>
<organism evidence="1">
    <name type="scientific">marine metagenome</name>
    <dbReference type="NCBI Taxonomy" id="408172"/>
    <lineage>
        <taxon>unclassified sequences</taxon>
        <taxon>metagenomes</taxon>
        <taxon>ecological metagenomes</taxon>
    </lineage>
</organism>
<dbReference type="InterPro" id="IPR015421">
    <property type="entry name" value="PyrdxlP-dep_Trfase_major"/>
</dbReference>
<dbReference type="GO" id="GO:0008483">
    <property type="term" value="F:transaminase activity"/>
    <property type="evidence" value="ECO:0007669"/>
    <property type="project" value="TreeGrafter"/>
</dbReference>
<sequence>YDKGTNRSAFLRGEVDRYTWVDQGSSFGMSDLLAAFLLGQLEERPKVMAKRKALFNRYHRSLSPLQQHLGFRVPVVPEGEVSGYHMFYVLASDAERRTAVLRELNESGIGATFHYQPLHRSKGAKPWTTRRFDCPITDSVSSRIIRLPFFTTLRTSEAERVTQALIGAFEHTG</sequence>
<gene>
    <name evidence="1" type="ORF">METZ01_LOCUS382195</name>
</gene>
<proteinExistence type="predicted"/>
<feature type="non-terminal residue" evidence="1">
    <location>
        <position position="1"/>
    </location>
</feature>
<dbReference type="InterPro" id="IPR000653">
    <property type="entry name" value="DegT/StrS_aminotransferase"/>
</dbReference>
<dbReference type="AlphaFoldDB" id="A0A382U6E3"/>